<dbReference type="Proteomes" id="UP000030750">
    <property type="component" value="Unassembled WGS sequence"/>
</dbReference>
<reference evidence="1" key="1">
    <citation type="submission" date="2013-10" db="EMBL/GenBank/DDBJ databases">
        <title>Genomic analysis of the causative agents of coccidiosis in chickens.</title>
        <authorList>
            <person name="Reid A.J."/>
            <person name="Blake D."/>
            <person name="Billington K."/>
            <person name="Browne H."/>
            <person name="Dunn M."/>
            <person name="Hung S."/>
            <person name="Kawahara F."/>
            <person name="Miranda-Saavedra D."/>
            <person name="Mourier T."/>
            <person name="Nagra H."/>
            <person name="Otto T.D."/>
            <person name="Rawlings N."/>
            <person name="Sanchez A."/>
            <person name="Sanders M."/>
            <person name="Subramaniam C."/>
            <person name="Tay Y."/>
            <person name="Dear P."/>
            <person name="Doerig C."/>
            <person name="Gruber A."/>
            <person name="Parkinson J."/>
            <person name="Shirley M."/>
            <person name="Wan K.L."/>
            <person name="Berriman M."/>
            <person name="Tomley F."/>
            <person name="Pain A."/>
        </authorList>
    </citation>
    <scope>NUCLEOTIDE SEQUENCE [LARGE SCALE GENOMIC DNA]</scope>
    <source>
        <strain evidence="1">Houghton</strain>
    </source>
</reference>
<organism evidence="1 2">
    <name type="scientific">Eimeria brunetti</name>
    <dbReference type="NCBI Taxonomy" id="51314"/>
    <lineage>
        <taxon>Eukaryota</taxon>
        <taxon>Sar</taxon>
        <taxon>Alveolata</taxon>
        <taxon>Apicomplexa</taxon>
        <taxon>Conoidasida</taxon>
        <taxon>Coccidia</taxon>
        <taxon>Eucoccidiorida</taxon>
        <taxon>Eimeriorina</taxon>
        <taxon>Eimeriidae</taxon>
        <taxon>Eimeria</taxon>
    </lineage>
</organism>
<name>U6LIR8_9EIME</name>
<sequence>MPTPRREQGDSMASFLELLEYRQGRRQHRTVRYCLRSGGSRTLLGSDEKNQAVRRAIAAMTNVKCCTMRALTEGGPVPYDVVLGLDLLTEHNFARYFQTDKLKTYANGRWCELPVGRTAAEHLKGGRAPIVRPKTPAEQAYELLANQVAGISPEDAATFLRPRPKRYKSLTKAGRKVKIAFLVQQAVNNSKTLMEPVQGLYLILALPEVGEAEARYATGDTGGIPCAPTSIP</sequence>
<gene>
    <name evidence="1" type="ORF">EBH_0024360</name>
</gene>
<evidence type="ECO:0000313" key="1">
    <source>
        <dbReference type="EMBL" id="CDJ49143.1"/>
    </source>
</evidence>
<protein>
    <submittedName>
        <fullName evidence="1">Uncharacterized protein</fullName>
    </submittedName>
</protein>
<evidence type="ECO:0000313" key="2">
    <source>
        <dbReference type="Proteomes" id="UP000030750"/>
    </source>
</evidence>
<accession>U6LIR8</accession>
<dbReference type="AlphaFoldDB" id="U6LIR8"/>
<reference evidence="1" key="2">
    <citation type="submission" date="2013-10" db="EMBL/GenBank/DDBJ databases">
        <authorList>
            <person name="Aslett M."/>
        </authorList>
    </citation>
    <scope>NUCLEOTIDE SEQUENCE [LARGE SCALE GENOMIC DNA]</scope>
    <source>
        <strain evidence="1">Houghton</strain>
    </source>
</reference>
<dbReference type="EMBL" id="HG711493">
    <property type="protein sequence ID" value="CDJ49143.1"/>
    <property type="molecule type" value="Genomic_DNA"/>
</dbReference>
<dbReference type="VEuPathDB" id="ToxoDB:EBH_0024360"/>
<keyword evidence="2" id="KW-1185">Reference proteome</keyword>
<proteinExistence type="predicted"/>